<gene>
    <name evidence="1" type="ORF">RAG0_03375</name>
</gene>
<evidence type="ECO:0000313" key="2">
    <source>
        <dbReference type="Proteomes" id="UP000178912"/>
    </source>
</evidence>
<keyword evidence="2" id="KW-1185">Reference proteome</keyword>
<dbReference type="OrthoDB" id="3450874at2759"/>
<name>A0A1E1K455_9HELO</name>
<protein>
    <submittedName>
        <fullName evidence="1">Uncharacterized protein</fullName>
    </submittedName>
</protein>
<sequence length="220" mass="24811">MDQKFVMDPFLWSTNENADQIIVITIRCFGACFENSITGPKSASPYRLAPHEESLRNLRVGDAGDCSELDKVPQAQPCLRGYSKLVATSTVGTDKVCYFKACGTSIVRKRLRGEPWRHRQIAAAIQAKIIGPNIRICRLRGVVLDGDPDVLQHFYRASEKELKNWDEGLQTGIDTNEVESRRLVGILINYIENKGTLYHLAPRPDYLDVQRRAGSMSWKS</sequence>
<dbReference type="EMBL" id="FJUX01000014">
    <property type="protein sequence ID" value="CZS92869.1"/>
    <property type="molecule type" value="Genomic_DNA"/>
</dbReference>
<reference evidence="2" key="1">
    <citation type="submission" date="2016-03" db="EMBL/GenBank/DDBJ databases">
        <authorList>
            <person name="Guldener U."/>
        </authorList>
    </citation>
    <scope>NUCLEOTIDE SEQUENCE [LARGE SCALE GENOMIC DNA]</scope>
    <source>
        <strain evidence="2">04CH-RAC-A.6.1</strain>
    </source>
</reference>
<proteinExistence type="predicted"/>
<dbReference type="Proteomes" id="UP000178912">
    <property type="component" value="Unassembled WGS sequence"/>
</dbReference>
<dbReference type="AlphaFoldDB" id="A0A1E1K455"/>
<evidence type="ECO:0000313" key="1">
    <source>
        <dbReference type="EMBL" id="CZS92869.1"/>
    </source>
</evidence>
<organism evidence="1 2">
    <name type="scientific">Rhynchosporium agropyri</name>
    <dbReference type="NCBI Taxonomy" id="914238"/>
    <lineage>
        <taxon>Eukaryota</taxon>
        <taxon>Fungi</taxon>
        <taxon>Dikarya</taxon>
        <taxon>Ascomycota</taxon>
        <taxon>Pezizomycotina</taxon>
        <taxon>Leotiomycetes</taxon>
        <taxon>Helotiales</taxon>
        <taxon>Ploettnerulaceae</taxon>
        <taxon>Rhynchosporium</taxon>
    </lineage>
</organism>
<accession>A0A1E1K455</accession>